<dbReference type="InParanoid" id="A0A2K3D708"/>
<feature type="compositionally biased region" description="Low complexity" evidence="1">
    <location>
        <begin position="101"/>
        <end position="117"/>
    </location>
</feature>
<evidence type="ECO:0000313" key="2">
    <source>
        <dbReference type="EMBL" id="PNW76318.1"/>
    </source>
</evidence>
<proteinExistence type="predicted"/>
<evidence type="ECO:0000313" key="3">
    <source>
        <dbReference type="Proteomes" id="UP000006906"/>
    </source>
</evidence>
<dbReference type="AlphaFoldDB" id="A0A2K3D708"/>
<keyword evidence="3" id="KW-1185">Reference proteome</keyword>
<dbReference type="GeneID" id="5728581"/>
<accession>A0A2K3D708</accession>
<gene>
    <name evidence="2" type="ORF">CHLRE_12g542627v5</name>
</gene>
<sequence>MPTNQRSDLGGGEFVPTVASADYALARRERASLLLLQQRGGGTSGGDAAALVEAAGLELATGGTAGALDMGAMDGPHSGGHGQQCCRQFGQGTRPRRRPGRQPLWAAASRARGGQAGARDGASMAYAYQGFGGQRAAAAGRRRAASATAAAAAAAAGSSRETHSPTRMRTPTATATSNNM</sequence>
<reference evidence="2 3" key="1">
    <citation type="journal article" date="2007" name="Science">
        <title>The Chlamydomonas genome reveals the evolution of key animal and plant functions.</title>
        <authorList>
            <person name="Merchant S.S."/>
            <person name="Prochnik S.E."/>
            <person name="Vallon O."/>
            <person name="Harris E.H."/>
            <person name="Karpowicz S.J."/>
            <person name="Witman G.B."/>
            <person name="Terry A."/>
            <person name="Salamov A."/>
            <person name="Fritz-Laylin L.K."/>
            <person name="Marechal-Drouard L."/>
            <person name="Marshall W.F."/>
            <person name="Qu L.H."/>
            <person name="Nelson D.R."/>
            <person name="Sanderfoot A.A."/>
            <person name="Spalding M.H."/>
            <person name="Kapitonov V.V."/>
            <person name="Ren Q."/>
            <person name="Ferris P."/>
            <person name="Lindquist E."/>
            <person name="Shapiro H."/>
            <person name="Lucas S.M."/>
            <person name="Grimwood J."/>
            <person name="Schmutz J."/>
            <person name="Cardol P."/>
            <person name="Cerutti H."/>
            <person name="Chanfreau G."/>
            <person name="Chen C.L."/>
            <person name="Cognat V."/>
            <person name="Croft M.T."/>
            <person name="Dent R."/>
            <person name="Dutcher S."/>
            <person name="Fernandez E."/>
            <person name="Fukuzawa H."/>
            <person name="Gonzalez-Ballester D."/>
            <person name="Gonzalez-Halphen D."/>
            <person name="Hallmann A."/>
            <person name="Hanikenne M."/>
            <person name="Hippler M."/>
            <person name="Inwood W."/>
            <person name="Jabbari K."/>
            <person name="Kalanon M."/>
            <person name="Kuras R."/>
            <person name="Lefebvre P.A."/>
            <person name="Lemaire S.D."/>
            <person name="Lobanov A.V."/>
            <person name="Lohr M."/>
            <person name="Manuell A."/>
            <person name="Meier I."/>
            <person name="Mets L."/>
            <person name="Mittag M."/>
            <person name="Mittelmeier T."/>
            <person name="Moroney J.V."/>
            <person name="Moseley J."/>
            <person name="Napoli C."/>
            <person name="Nedelcu A.M."/>
            <person name="Niyogi K."/>
            <person name="Novoselov S.V."/>
            <person name="Paulsen I.T."/>
            <person name="Pazour G."/>
            <person name="Purton S."/>
            <person name="Ral J.P."/>
            <person name="Riano-Pachon D.M."/>
            <person name="Riekhof W."/>
            <person name="Rymarquis L."/>
            <person name="Schroda M."/>
            <person name="Stern D."/>
            <person name="Umen J."/>
            <person name="Willows R."/>
            <person name="Wilson N."/>
            <person name="Zimmer S.L."/>
            <person name="Allmer J."/>
            <person name="Balk J."/>
            <person name="Bisova K."/>
            <person name="Chen C.J."/>
            <person name="Elias M."/>
            <person name="Gendler K."/>
            <person name="Hauser C."/>
            <person name="Lamb M.R."/>
            <person name="Ledford H."/>
            <person name="Long J.C."/>
            <person name="Minagawa J."/>
            <person name="Page M.D."/>
            <person name="Pan J."/>
            <person name="Pootakham W."/>
            <person name="Roje S."/>
            <person name="Rose A."/>
            <person name="Stahlberg E."/>
            <person name="Terauchi A.M."/>
            <person name="Yang P."/>
            <person name="Ball S."/>
            <person name="Bowler C."/>
            <person name="Dieckmann C.L."/>
            <person name="Gladyshev V.N."/>
            <person name="Green P."/>
            <person name="Jorgensen R."/>
            <person name="Mayfield S."/>
            <person name="Mueller-Roeber B."/>
            <person name="Rajamani S."/>
            <person name="Sayre R.T."/>
            <person name="Brokstein P."/>
            <person name="Dubchak I."/>
            <person name="Goodstein D."/>
            <person name="Hornick L."/>
            <person name="Huang Y.W."/>
            <person name="Jhaveri J."/>
            <person name="Luo Y."/>
            <person name="Martinez D."/>
            <person name="Ngau W.C."/>
            <person name="Otillar B."/>
            <person name="Poliakov A."/>
            <person name="Porter A."/>
            <person name="Szajkowski L."/>
            <person name="Werner G."/>
            <person name="Zhou K."/>
            <person name="Grigoriev I.V."/>
            <person name="Rokhsar D.S."/>
            <person name="Grossman A.R."/>
        </authorList>
    </citation>
    <scope>NUCLEOTIDE SEQUENCE [LARGE SCALE GENOMIC DNA]</scope>
    <source>
        <strain evidence="3">CC-503</strain>
    </source>
</reference>
<protein>
    <submittedName>
        <fullName evidence="2">Uncharacterized protein</fullName>
    </submittedName>
</protein>
<feature type="region of interest" description="Disordered" evidence="1">
    <location>
        <begin position="76"/>
        <end position="117"/>
    </location>
</feature>
<organism evidence="2 3">
    <name type="scientific">Chlamydomonas reinhardtii</name>
    <name type="common">Chlamydomonas smithii</name>
    <dbReference type="NCBI Taxonomy" id="3055"/>
    <lineage>
        <taxon>Eukaryota</taxon>
        <taxon>Viridiplantae</taxon>
        <taxon>Chlorophyta</taxon>
        <taxon>core chlorophytes</taxon>
        <taxon>Chlorophyceae</taxon>
        <taxon>CS clade</taxon>
        <taxon>Chlamydomonadales</taxon>
        <taxon>Chlamydomonadaceae</taxon>
        <taxon>Chlamydomonas</taxon>
    </lineage>
</organism>
<dbReference type="KEGG" id="cre:CHLRE_12g542627v5"/>
<dbReference type="EMBL" id="CM008973">
    <property type="protein sequence ID" value="PNW76318.1"/>
    <property type="molecule type" value="Genomic_DNA"/>
</dbReference>
<evidence type="ECO:0000256" key="1">
    <source>
        <dbReference type="SAM" id="MobiDB-lite"/>
    </source>
</evidence>
<dbReference type="Proteomes" id="UP000006906">
    <property type="component" value="Chromosome 12"/>
</dbReference>
<name>A0A2K3D708_CHLRE</name>
<feature type="region of interest" description="Disordered" evidence="1">
    <location>
        <begin position="151"/>
        <end position="180"/>
    </location>
</feature>
<dbReference type="RefSeq" id="XP_042919241.1">
    <property type="nucleotide sequence ID" value="XM_043068791.1"/>
</dbReference>
<dbReference type="Gramene" id="PNW76318">
    <property type="protein sequence ID" value="PNW76318"/>
    <property type="gene ID" value="CHLRE_12g542627v5"/>
</dbReference>